<dbReference type="EC" id="6.3.3.1" evidence="3"/>
<keyword evidence="7" id="KW-0067">ATP-binding</keyword>
<evidence type="ECO:0000256" key="3">
    <source>
        <dbReference type="ARBA" id="ARBA00013047"/>
    </source>
</evidence>
<dbReference type="Gene3D" id="3.30.1330.10">
    <property type="entry name" value="PurM-like, N-terminal domain"/>
    <property type="match status" value="1"/>
</dbReference>
<proteinExistence type="inferred from homology"/>
<feature type="domain" description="PurM-like C-terminal" evidence="13">
    <location>
        <begin position="266"/>
        <end position="383"/>
    </location>
</feature>
<dbReference type="PANTHER" id="PTHR10520:SF12">
    <property type="entry name" value="TRIFUNCTIONAL PURINE BIOSYNTHETIC PROTEIN ADENOSINE-3"/>
    <property type="match status" value="1"/>
</dbReference>
<evidence type="ECO:0000256" key="2">
    <source>
        <dbReference type="ARBA" id="ARBA00010280"/>
    </source>
</evidence>
<gene>
    <name evidence="14" type="ORF">SAMN04487907_10334</name>
</gene>
<dbReference type="GO" id="GO:0004637">
    <property type="term" value="F:phosphoribosylamine-glycine ligase activity"/>
    <property type="evidence" value="ECO:0007669"/>
    <property type="project" value="TreeGrafter"/>
</dbReference>
<evidence type="ECO:0000313" key="14">
    <source>
        <dbReference type="EMBL" id="SFC22983.1"/>
    </source>
</evidence>
<reference evidence="15" key="1">
    <citation type="submission" date="2016-10" db="EMBL/GenBank/DDBJ databases">
        <authorList>
            <person name="Varghese N."/>
            <person name="Submissions S."/>
        </authorList>
    </citation>
    <scope>NUCLEOTIDE SEQUENCE [LARGE SCALE GENOMIC DNA]</scope>
    <source>
        <strain evidence="15">DSM 24499</strain>
    </source>
</reference>
<dbReference type="GO" id="GO:0046084">
    <property type="term" value="P:adenine biosynthetic process"/>
    <property type="evidence" value="ECO:0007669"/>
    <property type="project" value="TreeGrafter"/>
</dbReference>
<dbReference type="AlphaFoldDB" id="A0A1I1HNG5"/>
<dbReference type="UniPathway" id="UPA00074">
    <property type="reaction ID" value="UER00129"/>
</dbReference>
<dbReference type="STRING" id="1334022.SAMN04487907_10334"/>
<evidence type="ECO:0000256" key="6">
    <source>
        <dbReference type="ARBA" id="ARBA00022741"/>
    </source>
</evidence>
<evidence type="ECO:0000256" key="8">
    <source>
        <dbReference type="ARBA" id="ARBA00031908"/>
    </source>
</evidence>
<sequence length="393" mass="43259">MSQDVSKRYSQRGVSAGKEDVHNAIKNVDKGLFPKAFCKIIPDHLTGDEDYCVIMHADGAGTKSSLAYMYWKETGDLSVWKGIAQDALIMNIDDLLCVGATNKILLSSTIGRNKSLVPGEVISAIINGTEELIADLKEFGVEIHSTGGETADVGDLVRTIIVDSTVTARMKRSEVIDNSNIEPGDVIVGLASFGQASYEKEYNGGMGSNGLTSARHDVFAKILAEKYPESFDASIPNDLVYSGGKKLTDEVEDSPLDAGKLVLSPTRTYAPVIQKILSKFSNKEIHGMVHCSGGAQTKILHFIDNLHIVKDNLFEVPPLFKLIQQESKTDWKEMYQVFNMGHRMEIYVKPELAEEIIEISKSFNIDAKVVGRVEASDKKSLTIKSEFGEYYYS</sequence>
<dbReference type="PANTHER" id="PTHR10520">
    <property type="entry name" value="TRIFUNCTIONAL PURINE BIOSYNTHETIC PROTEIN ADENOSINE-3-RELATED"/>
    <property type="match status" value="1"/>
</dbReference>
<dbReference type="GO" id="GO:0004641">
    <property type="term" value="F:phosphoribosylformylglycinamidine cyclo-ligase activity"/>
    <property type="evidence" value="ECO:0007669"/>
    <property type="project" value="UniProtKB-EC"/>
</dbReference>
<dbReference type="Gene3D" id="3.90.650.10">
    <property type="entry name" value="PurM-like C-terminal domain"/>
    <property type="match status" value="1"/>
</dbReference>
<dbReference type="Pfam" id="PF02769">
    <property type="entry name" value="AIRS_C"/>
    <property type="match status" value="1"/>
</dbReference>
<dbReference type="OrthoDB" id="9802507at2"/>
<dbReference type="Pfam" id="PF00586">
    <property type="entry name" value="AIRS"/>
    <property type="match status" value="1"/>
</dbReference>
<evidence type="ECO:0000259" key="13">
    <source>
        <dbReference type="Pfam" id="PF02769"/>
    </source>
</evidence>
<evidence type="ECO:0000259" key="12">
    <source>
        <dbReference type="Pfam" id="PF00586"/>
    </source>
</evidence>
<evidence type="ECO:0000313" key="15">
    <source>
        <dbReference type="Proteomes" id="UP000199438"/>
    </source>
</evidence>
<dbReference type="InterPro" id="IPR036921">
    <property type="entry name" value="PurM-like_N_sf"/>
</dbReference>
<dbReference type="InterPro" id="IPR010918">
    <property type="entry name" value="PurM-like_C_dom"/>
</dbReference>
<comment type="pathway">
    <text evidence="1">Purine metabolism; IMP biosynthesis via de novo pathway; 5-amino-1-(5-phospho-D-ribosyl)imidazole from N(2)-formyl-N(1)-(5-phospho-D-ribosyl)glycinamide: step 2/2.</text>
</comment>
<comment type="catalytic activity">
    <reaction evidence="11">
        <text>2-formamido-N(1)-(5-O-phospho-beta-D-ribosyl)acetamidine + ATP = 5-amino-1-(5-phospho-beta-D-ribosyl)imidazole + ADP + phosphate + H(+)</text>
        <dbReference type="Rhea" id="RHEA:23032"/>
        <dbReference type="ChEBI" id="CHEBI:15378"/>
        <dbReference type="ChEBI" id="CHEBI:30616"/>
        <dbReference type="ChEBI" id="CHEBI:43474"/>
        <dbReference type="ChEBI" id="CHEBI:137981"/>
        <dbReference type="ChEBI" id="CHEBI:147287"/>
        <dbReference type="ChEBI" id="CHEBI:456216"/>
        <dbReference type="EC" id="6.3.3.1"/>
    </reaction>
</comment>
<comment type="similarity">
    <text evidence="2">Belongs to the AIR synthase family.</text>
</comment>
<protein>
    <recommendedName>
        <fullName evidence="4">Phosphoribosylformylglycinamidine cyclo-ligase</fullName>
        <ecNumber evidence="3">6.3.3.1</ecNumber>
    </recommendedName>
    <alternativeName>
        <fullName evidence="9">AIR synthase</fullName>
    </alternativeName>
    <alternativeName>
        <fullName evidence="10">AIRS</fullName>
    </alternativeName>
    <alternativeName>
        <fullName evidence="8">Phosphoribosyl-aminoimidazole synthetase</fullName>
    </alternativeName>
</protein>
<evidence type="ECO:0000256" key="11">
    <source>
        <dbReference type="ARBA" id="ARBA00049057"/>
    </source>
</evidence>
<keyword evidence="6" id="KW-0547">Nucleotide-binding</keyword>
<evidence type="ECO:0000256" key="5">
    <source>
        <dbReference type="ARBA" id="ARBA00022598"/>
    </source>
</evidence>
<organism evidence="14 15">
    <name type="scientific">Zunongwangia mangrovi</name>
    <dbReference type="NCBI Taxonomy" id="1334022"/>
    <lineage>
        <taxon>Bacteria</taxon>
        <taxon>Pseudomonadati</taxon>
        <taxon>Bacteroidota</taxon>
        <taxon>Flavobacteriia</taxon>
        <taxon>Flavobacteriales</taxon>
        <taxon>Flavobacteriaceae</taxon>
        <taxon>Zunongwangia</taxon>
    </lineage>
</organism>
<dbReference type="RefSeq" id="WP_092541629.1">
    <property type="nucleotide sequence ID" value="NZ_FOKV01000003.1"/>
</dbReference>
<keyword evidence="15" id="KW-1185">Reference proteome</keyword>
<evidence type="ECO:0000256" key="4">
    <source>
        <dbReference type="ARBA" id="ARBA00020367"/>
    </source>
</evidence>
<dbReference type="GO" id="GO:0006189">
    <property type="term" value="P:'de novo' IMP biosynthetic process"/>
    <property type="evidence" value="ECO:0007669"/>
    <property type="project" value="UniProtKB-UniPathway"/>
</dbReference>
<dbReference type="InterPro" id="IPR036676">
    <property type="entry name" value="PurM-like_C_sf"/>
</dbReference>
<dbReference type="Proteomes" id="UP000199438">
    <property type="component" value="Unassembled WGS sequence"/>
</dbReference>
<keyword evidence="5 14" id="KW-0436">Ligase</keyword>
<evidence type="ECO:0000256" key="7">
    <source>
        <dbReference type="ARBA" id="ARBA00022840"/>
    </source>
</evidence>
<evidence type="ECO:0000256" key="1">
    <source>
        <dbReference type="ARBA" id="ARBA00004686"/>
    </source>
</evidence>
<accession>A0A1I1HNG5</accession>
<evidence type="ECO:0000256" key="10">
    <source>
        <dbReference type="ARBA" id="ARBA00033093"/>
    </source>
</evidence>
<name>A0A1I1HNG5_9FLAO</name>
<dbReference type="GO" id="GO:0005829">
    <property type="term" value="C:cytosol"/>
    <property type="evidence" value="ECO:0007669"/>
    <property type="project" value="TreeGrafter"/>
</dbReference>
<dbReference type="InterPro" id="IPR004733">
    <property type="entry name" value="PurM_cligase"/>
</dbReference>
<feature type="domain" description="PurM-like N-terminal" evidence="12">
    <location>
        <begin position="48"/>
        <end position="169"/>
    </location>
</feature>
<dbReference type="SUPFAM" id="SSF56042">
    <property type="entry name" value="PurM C-terminal domain-like"/>
    <property type="match status" value="1"/>
</dbReference>
<dbReference type="SUPFAM" id="SSF55326">
    <property type="entry name" value="PurM N-terminal domain-like"/>
    <property type="match status" value="1"/>
</dbReference>
<dbReference type="InterPro" id="IPR016188">
    <property type="entry name" value="PurM-like_N"/>
</dbReference>
<dbReference type="EMBL" id="FOKV01000003">
    <property type="protein sequence ID" value="SFC22983.1"/>
    <property type="molecule type" value="Genomic_DNA"/>
</dbReference>
<evidence type="ECO:0000256" key="9">
    <source>
        <dbReference type="ARBA" id="ARBA00032931"/>
    </source>
</evidence>
<dbReference type="GO" id="GO:0005524">
    <property type="term" value="F:ATP binding"/>
    <property type="evidence" value="ECO:0007669"/>
    <property type="project" value="UniProtKB-KW"/>
</dbReference>